<evidence type="ECO:0000256" key="2">
    <source>
        <dbReference type="SAM" id="Phobius"/>
    </source>
</evidence>
<dbReference type="EMBL" id="JBFXLU010000030">
    <property type="protein sequence ID" value="KAL2851529.1"/>
    <property type="molecule type" value="Genomic_DNA"/>
</dbReference>
<evidence type="ECO:0000256" key="1">
    <source>
        <dbReference type="SAM" id="Coils"/>
    </source>
</evidence>
<evidence type="ECO:0000313" key="4">
    <source>
        <dbReference type="Proteomes" id="UP001610446"/>
    </source>
</evidence>
<dbReference type="CDD" id="cd00882">
    <property type="entry name" value="Ras_like_GTPase"/>
    <property type="match status" value="1"/>
</dbReference>
<comment type="caution">
    <text evidence="3">The sequence shown here is derived from an EMBL/GenBank/DDBJ whole genome shotgun (WGS) entry which is preliminary data.</text>
</comment>
<gene>
    <name evidence="3" type="ORF">BJY01DRAFT_245040</name>
</gene>
<reference evidence="3 4" key="1">
    <citation type="submission" date="2024-07" db="EMBL/GenBank/DDBJ databases">
        <title>Section-level genome sequencing and comparative genomics of Aspergillus sections Usti and Cavernicolus.</title>
        <authorList>
            <consortium name="Lawrence Berkeley National Laboratory"/>
            <person name="Nybo J.L."/>
            <person name="Vesth T.C."/>
            <person name="Theobald S."/>
            <person name="Frisvad J.C."/>
            <person name="Larsen T.O."/>
            <person name="Kjaerboelling I."/>
            <person name="Rothschild-Mancinelli K."/>
            <person name="Lyhne E.K."/>
            <person name="Kogle M.E."/>
            <person name="Barry K."/>
            <person name="Clum A."/>
            <person name="Na H."/>
            <person name="Ledsgaard L."/>
            <person name="Lin J."/>
            <person name="Lipzen A."/>
            <person name="Kuo A."/>
            <person name="Riley R."/>
            <person name="Mondo S."/>
            <person name="Labutti K."/>
            <person name="Haridas S."/>
            <person name="Pangalinan J."/>
            <person name="Salamov A.A."/>
            <person name="Simmons B.A."/>
            <person name="Magnuson J.K."/>
            <person name="Chen J."/>
            <person name="Drula E."/>
            <person name="Henrissat B."/>
            <person name="Wiebenga A."/>
            <person name="Lubbers R.J."/>
            <person name="Gomes A.C."/>
            <person name="Makela M.R."/>
            <person name="Stajich J."/>
            <person name="Grigoriev I.V."/>
            <person name="Mortensen U.H."/>
            <person name="De Vries R.P."/>
            <person name="Baker S.E."/>
            <person name="Andersen M.R."/>
        </authorList>
    </citation>
    <scope>NUCLEOTIDE SEQUENCE [LARGE SCALE GENOMIC DNA]</scope>
    <source>
        <strain evidence="3 4">CBS 123904</strain>
    </source>
</reference>
<evidence type="ECO:0000313" key="3">
    <source>
        <dbReference type="EMBL" id="KAL2851529.1"/>
    </source>
</evidence>
<sequence>MTDPRVFDEQVGNILKFTGATRPEPGAVFILVLGATGSGKTTFVSRCSGKTLEIGHDLSSCTSDLTITSFLHPSPADPTDIKTIYLLDTPGFDDTNLSDSETLTRISHYLAVAYANSIYISGIILMHRIIDPRLSGTARLNLEMFKHMLGETAYENVAIVTSMWSAPPTELEIQREKELIQGKGLLAEVLQGGGRAFRYSGFDIESGQSLPLSAIDYLLHQARAGPVVLQIQNELVDENRDLIGTSAGEFLADRQVLGLRREYDATIRGIRDGILGSELLDIQDGPLDSLERQKSKDQMDSELAELERKLQENQANLSKSLLRIHHDEERRLTAQMSQLEADLDARIAAKQEYLDQLTTTTTTTTMTPTSSTASSNPDIATSTELEIMYLRRDIQELRLEIEQKQAANNSVRNAFRSGMLFDTVGRVIGGVVATAVPALVAGSLCVLM</sequence>
<accession>A0ABR4KGW9</accession>
<keyword evidence="2" id="KW-1133">Transmembrane helix</keyword>
<keyword evidence="2" id="KW-0812">Transmembrane</keyword>
<dbReference type="Gene3D" id="3.40.50.300">
    <property type="entry name" value="P-loop containing nucleotide triphosphate hydrolases"/>
    <property type="match status" value="1"/>
</dbReference>
<feature type="transmembrane region" description="Helical" evidence="2">
    <location>
        <begin position="427"/>
        <end position="447"/>
    </location>
</feature>
<keyword evidence="1" id="KW-0175">Coiled coil</keyword>
<feature type="coiled-coil region" evidence="1">
    <location>
        <begin position="292"/>
        <end position="323"/>
    </location>
</feature>
<evidence type="ECO:0008006" key="5">
    <source>
        <dbReference type="Google" id="ProtNLM"/>
    </source>
</evidence>
<name>A0ABR4KGW9_9EURO</name>
<keyword evidence="4" id="KW-1185">Reference proteome</keyword>
<feature type="coiled-coil region" evidence="1">
    <location>
        <begin position="387"/>
        <end position="414"/>
    </location>
</feature>
<protein>
    <recommendedName>
        <fullName evidence="5">G domain-containing protein</fullName>
    </recommendedName>
</protein>
<dbReference type="SUPFAM" id="SSF52540">
    <property type="entry name" value="P-loop containing nucleoside triphosphate hydrolases"/>
    <property type="match status" value="1"/>
</dbReference>
<keyword evidence="2" id="KW-0472">Membrane</keyword>
<dbReference type="InterPro" id="IPR027417">
    <property type="entry name" value="P-loop_NTPase"/>
</dbReference>
<proteinExistence type="predicted"/>
<organism evidence="3 4">
    <name type="scientific">Aspergillus pseudoustus</name>
    <dbReference type="NCBI Taxonomy" id="1810923"/>
    <lineage>
        <taxon>Eukaryota</taxon>
        <taxon>Fungi</taxon>
        <taxon>Dikarya</taxon>
        <taxon>Ascomycota</taxon>
        <taxon>Pezizomycotina</taxon>
        <taxon>Eurotiomycetes</taxon>
        <taxon>Eurotiomycetidae</taxon>
        <taxon>Eurotiales</taxon>
        <taxon>Aspergillaceae</taxon>
        <taxon>Aspergillus</taxon>
        <taxon>Aspergillus subgen. Nidulantes</taxon>
    </lineage>
</organism>
<dbReference type="Proteomes" id="UP001610446">
    <property type="component" value="Unassembled WGS sequence"/>
</dbReference>